<keyword evidence="1" id="KW-0862">Zinc</keyword>
<keyword evidence="1" id="KW-0863">Zinc-finger</keyword>
<evidence type="ECO:0000256" key="2">
    <source>
        <dbReference type="SAM" id="MobiDB-lite"/>
    </source>
</evidence>
<dbReference type="InterPro" id="IPR001841">
    <property type="entry name" value="Znf_RING"/>
</dbReference>
<dbReference type="InterPro" id="IPR051826">
    <property type="entry name" value="E3_ubiquitin-ligase_domain"/>
</dbReference>
<evidence type="ECO:0000313" key="6">
    <source>
        <dbReference type="Proteomes" id="UP001642501"/>
    </source>
</evidence>
<protein>
    <recommendedName>
        <fullName evidence="4">RING-type domain-containing protein</fullName>
    </recommendedName>
</protein>
<sequence>MAAQAYVNRLMSGKRCQEDVVPDARHSPPLDGVQNVVLLFSDPVYEGQNTVPSTILRNLTAVSADIAYSDHVTDNLTVLVSKYTQTENGVLQGLLYVPDLARDDPCKIAEQAYVSDLAVRQGNLPSTNYNLIALAPWFDVNCTQSYLASARYDPLRAMIFYLPTNDTAKPPGPNAEVWNLFDDGAWKTENHFPIFAVSGSLGAEMMYQLSLYSGNLKEVPFGENISEIYNPDPDDYVRIWTELTVKTPTGLPNVWVFILAVIGVLLAVITLTSLFMHFLWRRRRISLQRRVAQGEINLEAMGIRRLAVPLSQIQKFPLFTYNYDAPLPRRPSCSSISQGVPSSPSADRSVPEPSQVSLRTDTAFDTHNPGEFDYQPLCQICLEPYQNRLTIIRELSCGHIFHPECIDEFLGHVSSLCPLCKACMLPKGYSPRINNAMVRRERAIRRLRERVVVDEVDNFVGSRGFLRDWGSYIQKRLHGATDRLSLSLKFGTIPEASTELKKHPLVDTQSLAQMPSMSTSEATRRRMARLAGINLGDLQPRDKAWKDRVKALWTKIL</sequence>
<dbReference type="InterPro" id="IPR013083">
    <property type="entry name" value="Znf_RING/FYVE/PHD"/>
</dbReference>
<feature type="compositionally biased region" description="Low complexity" evidence="2">
    <location>
        <begin position="332"/>
        <end position="345"/>
    </location>
</feature>
<organism evidence="5 6">
    <name type="scientific">Sporothrix epigloea</name>
    <dbReference type="NCBI Taxonomy" id="1892477"/>
    <lineage>
        <taxon>Eukaryota</taxon>
        <taxon>Fungi</taxon>
        <taxon>Dikarya</taxon>
        <taxon>Ascomycota</taxon>
        <taxon>Pezizomycotina</taxon>
        <taxon>Sordariomycetes</taxon>
        <taxon>Sordariomycetidae</taxon>
        <taxon>Ophiostomatales</taxon>
        <taxon>Ophiostomataceae</taxon>
        <taxon>Sporothrix</taxon>
    </lineage>
</organism>
<dbReference type="SUPFAM" id="SSF57850">
    <property type="entry name" value="RING/U-box"/>
    <property type="match status" value="1"/>
</dbReference>
<evidence type="ECO:0000256" key="1">
    <source>
        <dbReference type="PROSITE-ProRule" id="PRU00175"/>
    </source>
</evidence>
<keyword evidence="3" id="KW-0472">Membrane</keyword>
<name>A0ABP0E4E5_9PEZI</name>
<gene>
    <name evidence="5" type="ORF">SEPCBS57363_006697</name>
</gene>
<dbReference type="Gene3D" id="3.30.40.10">
    <property type="entry name" value="Zinc/RING finger domain, C3HC4 (zinc finger)"/>
    <property type="match status" value="1"/>
</dbReference>
<dbReference type="PANTHER" id="PTHR22765">
    <property type="entry name" value="RING FINGER AND PROTEASE ASSOCIATED DOMAIN-CONTAINING"/>
    <property type="match status" value="1"/>
</dbReference>
<evidence type="ECO:0000313" key="5">
    <source>
        <dbReference type="EMBL" id="CAK7275466.1"/>
    </source>
</evidence>
<proteinExistence type="predicted"/>
<dbReference type="Proteomes" id="UP001642501">
    <property type="component" value="Unassembled WGS sequence"/>
</dbReference>
<feature type="transmembrane region" description="Helical" evidence="3">
    <location>
        <begin position="254"/>
        <end position="280"/>
    </location>
</feature>
<evidence type="ECO:0000259" key="4">
    <source>
        <dbReference type="PROSITE" id="PS50089"/>
    </source>
</evidence>
<keyword evidence="3" id="KW-0812">Transmembrane</keyword>
<keyword evidence="1" id="KW-0479">Metal-binding</keyword>
<dbReference type="PANTHER" id="PTHR22765:SF413">
    <property type="entry name" value="FINGER DOMAIN PROTEIN, PUTATIVE (AFU_ORTHOLOGUE AFUA_1G04600)-RELATED"/>
    <property type="match status" value="1"/>
</dbReference>
<feature type="domain" description="RING-type" evidence="4">
    <location>
        <begin position="378"/>
        <end position="421"/>
    </location>
</feature>
<accession>A0ABP0E4E5</accession>
<dbReference type="Pfam" id="PF13639">
    <property type="entry name" value="zf-RING_2"/>
    <property type="match status" value="1"/>
</dbReference>
<keyword evidence="6" id="KW-1185">Reference proteome</keyword>
<evidence type="ECO:0000256" key="3">
    <source>
        <dbReference type="SAM" id="Phobius"/>
    </source>
</evidence>
<comment type="caution">
    <text evidence="5">The sequence shown here is derived from an EMBL/GenBank/DDBJ whole genome shotgun (WGS) entry which is preliminary data.</text>
</comment>
<feature type="region of interest" description="Disordered" evidence="2">
    <location>
        <begin position="332"/>
        <end position="358"/>
    </location>
</feature>
<reference evidence="5 6" key="1">
    <citation type="submission" date="2024-01" db="EMBL/GenBank/DDBJ databases">
        <authorList>
            <person name="Allen C."/>
            <person name="Tagirdzhanova G."/>
        </authorList>
    </citation>
    <scope>NUCLEOTIDE SEQUENCE [LARGE SCALE GENOMIC DNA]</scope>
    <source>
        <strain evidence="5 6">CBS 573.63</strain>
    </source>
</reference>
<dbReference type="SMART" id="SM00184">
    <property type="entry name" value="RING"/>
    <property type="match status" value="1"/>
</dbReference>
<dbReference type="EMBL" id="CAWUOM010000236">
    <property type="protein sequence ID" value="CAK7275466.1"/>
    <property type="molecule type" value="Genomic_DNA"/>
</dbReference>
<keyword evidence="3" id="KW-1133">Transmembrane helix</keyword>
<dbReference type="PROSITE" id="PS50089">
    <property type="entry name" value="ZF_RING_2"/>
    <property type="match status" value="1"/>
</dbReference>